<name>A0A8S5TXA2_9CAUD</name>
<evidence type="ECO:0000313" key="1">
    <source>
        <dbReference type="EMBL" id="DAF86824.1"/>
    </source>
</evidence>
<reference evidence="1" key="1">
    <citation type="journal article" date="2021" name="Proc. Natl. Acad. Sci. U.S.A.">
        <title>A Catalog of Tens of Thousands of Viruses from Human Metagenomes Reveals Hidden Associations with Chronic Diseases.</title>
        <authorList>
            <person name="Tisza M.J."/>
            <person name="Buck C.B."/>
        </authorList>
    </citation>
    <scope>NUCLEOTIDE SEQUENCE</scope>
    <source>
        <strain evidence="1">CtvuW5</strain>
    </source>
</reference>
<sequence>MAENQRNNFFVKRIETAFVSFRELFCVRLSFQVTCPIQPLAGR</sequence>
<accession>A0A8S5TXA2</accession>
<proteinExistence type="predicted"/>
<organism evidence="1">
    <name type="scientific">Siphoviridae sp. ctvuW5</name>
    <dbReference type="NCBI Taxonomy" id="2825725"/>
    <lineage>
        <taxon>Viruses</taxon>
        <taxon>Duplodnaviria</taxon>
        <taxon>Heunggongvirae</taxon>
        <taxon>Uroviricota</taxon>
        <taxon>Caudoviricetes</taxon>
    </lineage>
</organism>
<protein>
    <submittedName>
        <fullName evidence="1">Uncharacterized protein</fullName>
    </submittedName>
</protein>
<dbReference type="EMBL" id="BK015953">
    <property type="protein sequence ID" value="DAF86824.1"/>
    <property type="molecule type" value="Genomic_DNA"/>
</dbReference>